<feature type="domain" description="SpaA-like prealbumin fold" evidence="6">
    <location>
        <begin position="602"/>
        <end position="677"/>
    </location>
</feature>
<evidence type="ECO:0000256" key="3">
    <source>
        <dbReference type="ARBA" id="ARBA00022729"/>
    </source>
</evidence>
<feature type="domain" description="SpaA-like prealbumin fold" evidence="6">
    <location>
        <begin position="494"/>
        <end position="571"/>
    </location>
</feature>
<proteinExistence type="inferred from homology"/>
<name>A0ABT2J2D6_9PSEU</name>
<evidence type="ECO:0000256" key="1">
    <source>
        <dbReference type="ARBA" id="ARBA00007257"/>
    </source>
</evidence>
<feature type="region of interest" description="Disordered" evidence="4">
    <location>
        <begin position="117"/>
        <end position="140"/>
    </location>
</feature>
<keyword evidence="5" id="KW-1133">Transmembrane helix</keyword>
<comment type="caution">
    <text evidence="8">The sequence shown here is derived from an EMBL/GenBank/DDBJ whole genome shotgun (WGS) entry which is preliminary data.</text>
</comment>
<feature type="compositionally biased region" description="Pro residues" evidence="4">
    <location>
        <begin position="820"/>
        <end position="834"/>
    </location>
</feature>
<dbReference type="EMBL" id="JAFFZE010000003">
    <property type="protein sequence ID" value="MCT2581764.1"/>
    <property type="molecule type" value="Genomic_DNA"/>
</dbReference>
<comment type="similarity">
    <text evidence="1">Belongs to the serine-aspartate repeat-containing protein (SDr) family.</text>
</comment>
<keyword evidence="9" id="KW-1185">Reference proteome</keyword>
<dbReference type="Pfam" id="PF17802">
    <property type="entry name" value="SpaA"/>
    <property type="match status" value="4"/>
</dbReference>
<feature type="domain" description="SpaA-like prealbumin fold" evidence="7">
    <location>
        <begin position="159"/>
        <end position="277"/>
    </location>
</feature>
<evidence type="ECO:0000313" key="9">
    <source>
        <dbReference type="Proteomes" id="UP001156441"/>
    </source>
</evidence>
<keyword evidence="2" id="KW-0964">Secreted</keyword>
<feature type="region of interest" description="Disordered" evidence="4">
    <location>
        <begin position="728"/>
        <end position="752"/>
    </location>
</feature>
<accession>A0ABT2J2D6</accession>
<evidence type="ECO:0000256" key="2">
    <source>
        <dbReference type="ARBA" id="ARBA00022525"/>
    </source>
</evidence>
<feature type="domain" description="SpaA-like prealbumin fold" evidence="7">
    <location>
        <begin position="283"/>
        <end position="380"/>
    </location>
</feature>
<feature type="domain" description="SpaA-like prealbumin fold" evidence="6">
    <location>
        <begin position="389"/>
        <end position="483"/>
    </location>
</feature>
<dbReference type="InterPro" id="IPR045826">
    <property type="entry name" value="SpaA_PFL_dom_2"/>
</dbReference>
<evidence type="ECO:0000259" key="7">
    <source>
        <dbReference type="Pfam" id="PF19403"/>
    </source>
</evidence>
<feature type="region of interest" description="Disordered" evidence="4">
    <location>
        <begin position="175"/>
        <end position="201"/>
    </location>
</feature>
<feature type="transmembrane region" description="Helical" evidence="5">
    <location>
        <begin position="846"/>
        <end position="866"/>
    </location>
</feature>
<keyword evidence="5" id="KW-0812">Transmembrane</keyword>
<evidence type="ECO:0000313" key="8">
    <source>
        <dbReference type="EMBL" id="MCT2581764.1"/>
    </source>
</evidence>
<dbReference type="PANTHER" id="PTHR36108:SF13">
    <property type="entry name" value="COLOSSIN-B-RELATED"/>
    <property type="match status" value="1"/>
</dbReference>
<evidence type="ECO:0000256" key="4">
    <source>
        <dbReference type="SAM" id="MobiDB-lite"/>
    </source>
</evidence>
<keyword evidence="3" id="KW-0732">Signal</keyword>
<feature type="domain" description="SpaA-like prealbumin fold" evidence="6">
    <location>
        <begin position="707"/>
        <end position="796"/>
    </location>
</feature>
<sequence>MTNSGSTGFTVGIGIEGVISCVVYNEAPDFSSASVVVHKRWRVFTSDGSHDYANGAQPSGIRADLNLGGPGAAAPSPQPWDQERNGYDTDTDSPVTIDEDVTISPPGCELIQATIEDGSPEDSEPASGDGLDTANPAADRPLVSGGNEWTLTNVVECHSHLTLRKEVAHGPADPTSWTLDAFGPDGALPGPSGRSGSDGATRVEVTPRVAYQLAETADDEPEFLSHYLQEDVRSRPLSYPRSTGSWTCQVVGGPTPRMAYGNEGAISVPLGVHMECTAINNVALLNIQKVVQGGDAQPSDFTFTVAPLDPVQDGAHAHTVAGAGPPDGNTITVRPDQHYDITETGPDGYRLMPNLSFCLTAEAIISRADFALPPGATAACRFVNRALSELTVRKLDAGTGAPLAGATFDLVRDDGDGTYEPGVDPVAGTCTTEAEGRCTVDELDFGTYFWVETEAPQGYERPEGAVGGPIVINADNAGTELAVTDVHDSQILTDLSVRKVDGPGGNPLEGAVFQLYRDSDGTEPGDGPAADDEPVGPTCTTGEDGTCSMGDLPYGDYYWYEVTAPDGHDLPADRTSPLVTLGPDNAGTDIPAYLFTNPRQPGSVSVRKLDAADDAVLAGGTFALYLDDGDGAFGDDDTLAGQCTTNDDGTCAIGDLDFGTYFWVETGAPTGYDLPRDIVSEPIVIDSGNVGDVQERTFSDPRTQSRLAVRKLDAADDSPLAGARFELFRDTDGDGSPGHNEPDPDDTRAGACTTEPDGHCAVDRLDFGTYYWFEVGAPPGYTLPDDRTSAPITIDAGNAGTDLPITHFRDQRDEPNVPGTTPPPGPPGPAPPGGDIPGSLPTTGGIHWWLLPLGALTILVGATLAHRARGTAGRPRNSPAGGQGPDTHATRS</sequence>
<evidence type="ECO:0000256" key="5">
    <source>
        <dbReference type="SAM" id="Phobius"/>
    </source>
</evidence>
<dbReference type="InterPro" id="IPR041033">
    <property type="entry name" value="SpaA_PFL_dom_1"/>
</dbReference>
<dbReference type="PANTHER" id="PTHR36108">
    <property type="entry name" value="COLOSSIN-B-RELATED"/>
    <property type="match status" value="1"/>
</dbReference>
<dbReference type="InterPro" id="IPR013783">
    <property type="entry name" value="Ig-like_fold"/>
</dbReference>
<protein>
    <submittedName>
        <fullName evidence="8">Uncharacterized protein</fullName>
    </submittedName>
</protein>
<feature type="region of interest" description="Disordered" evidence="4">
    <location>
        <begin position="47"/>
        <end position="92"/>
    </location>
</feature>
<organism evidence="8 9">
    <name type="scientific">Actinophytocola gossypii</name>
    <dbReference type="NCBI Taxonomy" id="2812003"/>
    <lineage>
        <taxon>Bacteria</taxon>
        <taxon>Bacillati</taxon>
        <taxon>Actinomycetota</taxon>
        <taxon>Actinomycetes</taxon>
        <taxon>Pseudonocardiales</taxon>
        <taxon>Pseudonocardiaceae</taxon>
    </lineage>
</organism>
<feature type="region of interest" description="Disordered" evidence="4">
    <location>
        <begin position="796"/>
        <end position="840"/>
    </location>
</feature>
<feature type="region of interest" description="Disordered" evidence="4">
    <location>
        <begin position="517"/>
        <end position="544"/>
    </location>
</feature>
<keyword evidence="5" id="KW-0472">Membrane</keyword>
<dbReference type="Proteomes" id="UP001156441">
    <property type="component" value="Unassembled WGS sequence"/>
</dbReference>
<reference evidence="8 9" key="1">
    <citation type="submission" date="2021-02" db="EMBL/GenBank/DDBJ databases">
        <title>Actinophytocola xerophila sp. nov., isolated from soil of cotton cropping field.</title>
        <authorList>
            <person name="Huang R."/>
            <person name="Chen X."/>
            <person name="Ge X."/>
            <person name="Liu W."/>
        </authorList>
    </citation>
    <scope>NUCLEOTIDE SEQUENCE [LARGE SCALE GENOMIC DNA]</scope>
    <source>
        <strain evidence="8 9">S1-96</strain>
    </source>
</reference>
<evidence type="ECO:0000259" key="6">
    <source>
        <dbReference type="Pfam" id="PF17802"/>
    </source>
</evidence>
<dbReference type="RefSeq" id="WP_260189121.1">
    <property type="nucleotide sequence ID" value="NZ_JAFFZE010000003.1"/>
</dbReference>
<feature type="region of interest" description="Disordered" evidence="4">
    <location>
        <begin position="869"/>
        <end position="892"/>
    </location>
</feature>
<dbReference type="Gene3D" id="2.60.40.10">
    <property type="entry name" value="Immunoglobulins"/>
    <property type="match status" value="4"/>
</dbReference>
<gene>
    <name evidence="8" type="ORF">JT362_01350</name>
</gene>
<dbReference type="Pfam" id="PF19403">
    <property type="entry name" value="SpaA_2"/>
    <property type="match status" value="2"/>
</dbReference>